<dbReference type="InterPro" id="IPR008707">
    <property type="entry name" value="B-propeller_PilY1"/>
</dbReference>
<evidence type="ECO:0000313" key="9">
    <source>
        <dbReference type="EMBL" id="GLR27300.1"/>
    </source>
</evidence>
<dbReference type="Pfam" id="PF05567">
    <property type="entry name" value="T4P_PilY1"/>
    <property type="match status" value="1"/>
</dbReference>
<keyword evidence="6" id="KW-0281">Fimbrium</keyword>
<comment type="similarity">
    <text evidence="2">Belongs to the PilY1 family.</text>
</comment>
<evidence type="ECO:0000256" key="1">
    <source>
        <dbReference type="ARBA" id="ARBA00004561"/>
    </source>
</evidence>
<feature type="signal peptide" evidence="7">
    <location>
        <begin position="1"/>
        <end position="31"/>
    </location>
</feature>
<evidence type="ECO:0000256" key="7">
    <source>
        <dbReference type="SAM" id="SignalP"/>
    </source>
</evidence>
<evidence type="ECO:0000256" key="2">
    <source>
        <dbReference type="ARBA" id="ARBA00008387"/>
    </source>
</evidence>
<reference evidence="10" key="1">
    <citation type="journal article" date="2019" name="Int. J. Syst. Evol. Microbiol.">
        <title>The Global Catalogue of Microorganisms (GCM) 10K type strain sequencing project: providing services to taxonomists for standard genome sequencing and annotation.</title>
        <authorList>
            <consortium name="The Broad Institute Genomics Platform"/>
            <consortium name="The Broad Institute Genome Sequencing Center for Infectious Disease"/>
            <person name="Wu L."/>
            <person name="Ma J."/>
        </authorList>
    </citation>
    <scope>NUCLEOTIDE SEQUENCE [LARGE SCALE GENOMIC DNA]</scope>
    <source>
        <strain evidence="10">NBRC 105857</strain>
    </source>
</reference>
<name>A0ABQ5YV35_9BURK</name>
<keyword evidence="10" id="KW-1185">Reference proteome</keyword>
<keyword evidence="7" id="KW-0732">Signal</keyword>
<comment type="subcellular location">
    <subcellularLocation>
        <location evidence="1">Fimbrium</location>
    </subcellularLocation>
</comment>
<accession>A0ABQ5YV35</accession>
<evidence type="ECO:0000256" key="5">
    <source>
        <dbReference type="ARBA" id="ARBA00022837"/>
    </source>
</evidence>
<keyword evidence="4" id="KW-0479">Metal-binding</keyword>
<evidence type="ECO:0000256" key="4">
    <source>
        <dbReference type="ARBA" id="ARBA00022723"/>
    </source>
</evidence>
<evidence type="ECO:0000256" key="3">
    <source>
        <dbReference type="ARBA" id="ARBA00022558"/>
    </source>
</evidence>
<feature type="chain" id="PRO_5045591783" description="PilY1 beta-propeller domain-containing protein" evidence="7">
    <location>
        <begin position="32"/>
        <end position="1270"/>
    </location>
</feature>
<evidence type="ECO:0000313" key="10">
    <source>
        <dbReference type="Proteomes" id="UP001156664"/>
    </source>
</evidence>
<protein>
    <recommendedName>
        <fullName evidence="8">PilY1 beta-propeller domain-containing protein</fullName>
    </recommendedName>
</protein>
<evidence type="ECO:0000259" key="8">
    <source>
        <dbReference type="Pfam" id="PF05567"/>
    </source>
</evidence>
<dbReference type="InterPro" id="IPR018247">
    <property type="entry name" value="EF_Hand_1_Ca_BS"/>
</dbReference>
<sequence length="1270" mass="137488">MFIMPTKIRPKRWRQFTALAVAGLVANSAHATIPVNQNPLTLSNNVPGNVVITPSVEFPTVMSMANIGAFNPDQTYGGYFDADKCYDYDPHGQFPTDTPAAQTAEPRGMVGYFVPRSWAKSSPASCNKLWSGNFLNWAGTQTIDTFRSVMTGGFRIVDEPDRTVLEKARHTGQTNTGYGLIGGDKHLVQNETPANQQFFATRLLGLGNKMYFVAADSNAYSPKPGVNLSLQTLLDNPALSASWGAHDSINGVEAYTGQKIEPYHVYAINLDVLVCQPGLLEQNCTRYQSQYKPEGLIQKYANIFTYSVFGYLNIPNQLQDGAALRAAQKFVGPNTVDPVTGLHSNPRREWDPATGVFIRNPNPEDANSTSASIGASIKDSGVINYINKFGQMTTAGDKTYDSVGEMYYAAVRYLKNQGPVASYSDMTTYSNDLPYIKADGFPVITRWQDPMKYTCQKNFILGIGDTNTWNDKNLPGNLGNHSNEPPTPPEVLADHSVDVSKATNQIAKIEGIQISTPFTGLGNSAFMAGLAFDSHTRDIRPDLAGDQFVSTFWVDVAEYQRLQGMATNQYQLTAKYGGFRVPSRFDPYSFTGPMPQSWWSSTGDTIQTTAGQQARPDNFFEGGNAIAMRKGFSQAFALIESQNVDSQSSLSLNSSLLTRNSTVYQASYQEGRWSGSLKAYAINPTTKSINNTPLWDAANAMPPFGQRRIYTVVKGKYVPFDNAHVTGNGWTPQIVDYLLGDTSHETRNGGALRDRGTTLGDVVNSQPIYVGKPDATKFAGQTFSGSNKYAQFASDSSASDRRAVVYLAANDGMLHSFDAATGVERYAFMPGSLIEAQYTPALLAQPNYGSSLNPHRYFNDGQITVADAYFRGQWHTVLVGTTGRGETMAVYALDVTDPDNVQLLWEINADDSPYLGQITGRPIVTQTASGWEVIFGNGYNSRTGSSALLSVALDGRKNPKVEVIVAGSGPDNGLSTPTILIDPPSAGLATTAYAGDIQGKIWKFDLDGKHSGAQLVFKTQADASGVHQPVTSALLLGKDLNSGHLWAFFGTGRYLGTLDLSNHQTQSWYGLILDQDLPVLQSNLVHRSTLSETAGVQGDPNAKPPVVPVNPARTLSLGTLGDMEGKSGWFMNLTSPVNGTEGERMTLGNQFNNQLLIGATQIPDTHDPCAPGGRGWIMAVNPFTGTNPTGAFFDLNNDGAVDSQDLIHFQGKATPAGGIGFASQTGSPAFSGSVMMVNQNGTLQSRQVSPPVAANQVRISWREIVNQRGE</sequence>
<dbReference type="SUPFAM" id="SSF50998">
    <property type="entry name" value="Quinoprotein alcohol dehydrogenase-like"/>
    <property type="match status" value="1"/>
</dbReference>
<comment type="caution">
    <text evidence="9">The sequence shown here is derived from an EMBL/GenBank/DDBJ whole genome shotgun (WGS) entry which is preliminary data.</text>
</comment>
<dbReference type="PROSITE" id="PS00018">
    <property type="entry name" value="EF_HAND_1"/>
    <property type="match status" value="1"/>
</dbReference>
<evidence type="ECO:0000256" key="6">
    <source>
        <dbReference type="ARBA" id="ARBA00023263"/>
    </source>
</evidence>
<dbReference type="EMBL" id="BSOJ01000030">
    <property type="protein sequence ID" value="GLR27300.1"/>
    <property type="molecule type" value="Genomic_DNA"/>
</dbReference>
<keyword evidence="5" id="KW-0106">Calcium</keyword>
<keyword evidence="3" id="KW-1029">Fimbrium biogenesis</keyword>
<proteinExistence type="inferred from homology"/>
<feature type="domain" description="PilY1 beta-propeller" evidence="8">
    <location>
        <begin position="759"/>
        <end position="1076"/>
    </location>
</feature>
<gene>
    <name evidence="9" type="ORF">GCM10007875_23910</name>
</gene>
<dbReference type="Proteomes" id="UP001156664">
    <property type="component" value="Unassembled WGS sequence"/>
</dbReference>
<organism evidence="9 10">
    <name type="scientific">Limnobacter litoralis</name>
    <dbReference type="NCBI Taxonomy" id="481366"/>
    <lineage>
        <taxon>Bacteria</taxon>
        <taxon>Pseudomonadati</taxon>
        <taxon>Pseudomonadota</taxon>
        <taxon>Betaproteobacteria</taxon>
        <taxon>Burkholderiales</taxon>
        <taxon>Burkholderiaceae</taxon>
        <taxon>Limnobacter</taxon>
    </lineage>
</organism>
<dbReference type="InterPro" id="IPR011047">
    <property type="entry name" value="Quinoprotein_ADH-like_sf"/>
</dbReference>